<evidence type="ECO:0008006" key="3">
    <source>
        <dbReference type="Google" id="ProtNLM"/>
    </source>
</evidence>
<sequence>MQTFIRSNLVLLSLLFFSIHLFCQIHIKIVNIETKLPVEKALIYNESNHLLGLTNIDGIITLDKNVNKIIIRVDGYLPKIEMIGKMDKTIYLFKKIKKKSDSKAVFILKKAWENNKKNNADHLNAYKFDSYVKFTLDMPSDSVRYIHNPKRKLDTLNNKLKGFLEKSMVFLGERTMLYEYDKKLGKKAIVTAYKAGGFSNPQFFNFSIAKSMINNYPEMLKPREMQGTISRLVDSVYINNRKTYVIYTYSHGKSETQFYKNLTFFVDSETYALVKLIGNNSKISNIYYEITYAPYEGIWYTEDEYMKTEILSSNFIKKINKLLPKGLHSITRLNTTATIDSHVTNFTNDISYSPKDFKGYEYVISKEVSYNADEKISALRHDSLTHREATTYNELYRISKAYKLEPKLRFLRTLTEGELELGFFNFDIYSIFSHNLYESFRYQLGGHTNYKFSKNTRIGGYIAKATRDEEVKGGADVTFFINKHQGGELSIKAETDVLPVGRTKIKYLTPKDELSAKTNNIYNGDYFSYRKVELSYQQDFLKNIDITFSFDYQRQRVNFHYKFKDYDESTWFNYVNTAIRLRYAPNVKYIESNNGKYTLQDKPPYYYFTYVKSWKLFENSTSIHRLYFSALYSFLSKLGKTEIIGNIGATFGDTPIMNSFEGNGVAKHGNSIWGRFGLKGFQSFETMKPSSFFSDRFISFQFTHHLRPLRVSEFKSLHFSILYNGLIGWMPNKDVHSHFEFDVPKDYYQEVGFEANKLLLGLVGVGVYARLGAYKVGNLDQNLSIKLTMEL</sequence>
<accession>A0A0X3APU3</accession>
<organism evidence="1 2">
    <name type="scientific">Apibacter mensalis</name>
    <dbReference type="NCBI Taxonomy" id="1586267"/>
    <lineage>
        <taxon>Bacteria</taxon>
        <taxon>Pseudomonadati</taxon>
        <taxon>Bacteroidota</taxon>
        <taxon>Flavobacteriia</taxon>
        <taxon>Flavobacteriales</taxon>
        <taxon>Weeksellaceae</taxon>
        <taxon>Apibacter</taxon>
    </lineage>
</organism>
<dbReference type="Proteomes" id="UP000182761">
    <property type="component" value="Unassembled WGS sequence"/>
</dbReference>
<dbReference type="STRING" id="1586267.GCA_001418685_01235"/>
<keyword evidence="2" id="KW-1185">Reference proteome</keyword>
<dbReference type="AlphaFoldDB" id="A0A0X3APU3"/>
<evidence type="ECO:0000313" key="1">
    <source>
        <dbReference type="EMBL" id="CVK16382.1"/>
    </source>
</evidence>
<dbReference type="EMBL" id="FCOR01000006">
    <property type="protein sequence ID" value="CVK16382.1"/>
    <property type="molecule type" value="Genomic_DNA"/>
</dbReference>
<name>A0A0X3APU3_9FLAO</name>
<gene>
    <name evidence="1" type="ORF">Ga0061079_106148</name>
</gene>
<dbReference type="OrthoDB" id="604691at2"/>
<protein>
    <recommendedName>
        <fullName evidence="3">CarboxypepD_reg-like domain-containing protein</fullName>
    </recommendedName>
</protein>
<dbReference type="RefSeq" id="WP_055425578.1">
    <property type="nucleotide sequence ID" value="NZ_FCOR01000006.1"/>
</dbReference>
<evidence type="ECO:0000313" key="2">
    <source>
        <dbReference type="Proteomes" id="UP000182761"/>
    </source>
</evidence>
<reference evidence="1 2" key="1">
    <citation type="submission" date="2016-01" db="EMBL/GenBank/DDBJ databases">
        <authorList>
            <person name="McClelland M."/>
            <person name="Jain A."/>
            <person name="Saraogi P."/>
            <person name="Mendelson R."/>
            <person name="Westerman R."/>
            <person name="SanMiguel P."/>
            <person name="Csonka L."/>
        </authorList>
    </citation>
    <scope>NUCLEOTIDE SEQUENCE [LARGE SCALE GENOMIC DNA]</scope>
    <source>
        <strain evidence="1 2">R-53146</strain>
    </source>
</reference>
<proteinExistence type="predicted"/>